<reference evidence="1" key="1">
    <citation type="submission" date="2020-11" db="EMBL/GenBank/DDBJ databases">
        <authorList>
            <consortium name="DOE Joint Genome Institute"/>
            <person name="Ahrendt S."/>
            <person name="Riley R."/>
            <person name="Andreopoulos W."/>
            <person name="Labutti K."/>
            <person name="Pangilinan J."/>
            <person name="Ruiz-Duenas F.J."/>
            <person name="Barrasa J.M."/>
            <person name="Sanchez-Garcia M."/>
            <person name="Camarero S."/>
            <person name="Miyauchi S."/>
            <person name="Serrano A."/>
            <person name="Linde D."/>
            <person name="Babiker R."/>
            <person name="Drula E."/>
            <person name="Ayuso-Fernandez I."/>
            <person name="Pacheco R."/>
            <person name="Padilla G."/>
            <person name="Ferreira P."/>
            <person name="Barriuso J."/>
            <person name="Kellner H."/>
            <person name="Castanera R."/>
            <person name="Alfaro M."/>
            <person name="Ramirez L."/>
            <person name="Pisabarro A.G."/>
            <person name="Kuo A."/>
            <person name="Tritt A."/>
            <person name="Lipzen A."/>
            <person name="He G."/>
            <person name="Yan M."/>
            <person name="Ng V."/>
            <person name="Cullen D."/>
            <person name="Martin F."/>
            <person name="Rosso M.-N."/>
            <person name="Henrissat B."/>
            <person name="Hibbett D."/>
            <person name="Martinez A.T."/>
            <person name="Grigoriev I.V."/>
        </authorList>
    </citation>
    <scope>NUCLEOTIDE SEQUENCE</scope>
    <source>
        <strain evidence="1">ATCC 90797</strain>
    </source>
</reference>
<dbReference type="AlphaFoldDB" id="A0A9P5ZHL3"/>
<evidence type="ECO:0000313" key="2">
    <source>
        <dbReference type="Proteomes" id="UP000807025"/>
    </source>
</evidence>
<comment type="caution">
    <text evidence="1">The sequence shown here is derived from an EMBL/GenBank/DDBJ whole genome shotgun (WGS) entry which is preliminary data.</text>
</comment>
<protein>
    <submittedName>
        <fullName evidence="1">Uncharacterized protein</fullName>
    </submittedName>
</protein>
<evidence type="ECO:0000313" key="1">
    <source>
        <dbReference type="EMBL" id="KAF9488223.1"/>
    </source>
</evidence>
<keyword evidence="2" id="KW-1185">Reference proteome</keyword>
<dbReference type="Proteomes" id="UP000807025">
    <property type="component" value="Unassembled WGS sequence"/>
</dbReference>
<name>A0A9P5ZHL3_PLEER</name>
<organism evidence="1 2">
    <name type="scientific">Pleurotus eryngii</name>
    <name type="common">Boletus of the steppes</name>
    <dbReference type="NCBI Taxonomy" id="5323"/>
    <lineage>
        <taxon>Eukaryota</taxon>
        <taxon>Fungi</taxon>
        <taxon>Dikarya</taxon>
        <taxon>Basidiomycota</taxon>
        <taxon>Agaricomycotina</taxon>
        <taxon>Agaricomycetes</taxon>
        <taxon>Agaricomycetidae</taxon>
        <taxon>Agaricales</taxon>
        <taxon>Pleurotineae</taxon>
        <taxon>Pleurotaceae</taxon>
        <taxon>Pleurotus</taxon>
    </lineage>
</organism>
<dbReference type="EMBL" id="MU154724">
    <property type="protein sequence ID" value="KAF9488223.1"/>
    <property type="molecule type" value="Genomic_DNA"/>
</dbReference>
<sequence>MVVRFLPSLVLLLSLPFLLPFSFFSFFPFSSCSRSLFFTPCGQTPHSLSLAFPLFPPLLKSILVPPDARTRTTSVGYPQSTGSLARSGWLWRPEVVPVVPTNNNGMVPNIQSREAEVMRADGSTPIYELAETVGDARVEADAMSTDTTKVVVE</sequence>
<gene>
    <name evidence="1" type="ORF">BDN71DRAFT_1513243</name>
</gene>
<proteinExistence type="predicted"/>
<accession>A0A9P5ZHL3</accession>